<dbReference type="InterPro" id="IPR029057">
    <property type="entry name" value="PRTase-like"/>
</dbReference>
<dbReference type="Pfam" id="PF11202">
    <property type="entry name" value="StiP"/>
    <property type="match status" value="1"/>
</dbReference>
<proteinExistence type="predicted"/>
<evidence type="ECO:0000259" key="5">
    <source>
        <dbReference type="Pfam" id="PF15609"/>
    </source>
</evidence>
<organism evidence="6 7">
    <name type="scientific">Aquipuribacter hungaricus</name>
    <dbReference type="NCBI Taxonomy" id="545624"/>
    <lineage>
        <taxon>Bacteria</taxon>
        <taxon>Bacillati</taxon>
        <taxon>Actinomycetota</taxon>
        <taxon>Actinomycetes</taxon>
        <taxon>Micrococcales</taxon>
        <taxon>Intrasporangiaceae</taxon>
        <taxon>Aquipuribacter</taxon>
    </lineage>
</organism>
<dbReference type="RefSeq" id="WP_376985456.1">
    <property type="nucleotide sequence ID" value="NZ_JBHRWW010000004.1"/>
</dbReference>
<reference evidence="7" key="1">
    <citation type="journal article" date="2019" name="Int. J. Syst. Evol. Microbiol.">
        <title>The Global Catalogue of Microorganisms (GCM) 10K type strain sequencing project: providing services to taxonomists for standard genome sequencing and annotation.</title>
        <authorList>
            <consortium name="The Broad Institute Genomics Platform"/>
            <consortium name="The Broad Institute Genome Sequencing Center for Infectious Disease"/>
            <person name="Wu L."/>
            <person name="Ma J."/>
        </authorList>
    </citation>
    <scope>NUCLEOTIDE SEQUENCE [LARGE SCALE GENOMIC DNA]</scope>
    <source>
        <strain evidence="7">NCAIM B.02333</strain>
    </source>
</reference>
<keyword evidence="7" id="KW-1185">Reference proteome</keyword>
<comment type="caution">
    <text evidence="6">The sequence shown here is derived from an EMBL/GenBank/DDBJ whole genome shotgun (WGS) entry which is preliminary data.</text>
</comment>
<feature type="domain" description="PELOTA RNA-binding" evidence="4">
    <location>
        <begin position="818"/>
        <end position="896"/>
    </location>
</feature>
<name>A0ABV7WGF7_9MICO</name>
<gene>
    <name evidence="6" type="ORF">ACFOLH_07235</name>
</gene>
<evidence type="ECO:0000259" key="3">
    <source>
        <dbReference type="Pfam" id="PF12500"/>
    </source>
</evidence>
<dbReference type="InterPro" id="IPR028157">
    <property type="entry name" value="PELOTA_dom"/>
</dbReference>
<feature type="compositionally biased region" description="Low complexity" evidence="1">
    <location>
        <begin position="1"/>
        <end position="11"/>
    </location>
</feature>
<dbReference type="Pfam" id="PF12500">
    <property type="entry name" value="TRSP"/>
    <property type="match status" value="1"/>
</dbReference>
<dbReference type="Pfam" id="PF15609">
    <property type="entry name" value="PRTase_2"/>
    <property type="match status" value="1"/>
</dbReference>
<protein>
    <submittedName>
        <fullName evidence="6">Phosphoribosyltransferase domain-containing protein</fullName>
    </submittedName>
</protein>
<evidence type="ECO:0000259" key="2">
    <source>
        <dbReference type="Pfam" id="PF11202"/>
    </source>
</evidence>
<feature type="domain" description="Cysteine protease StiP N-terminal" evidence="2">
    <location>
        <begin position="537"/>
        <end position="790"/>
    </location>
</feature>
<dbReference type="InterPro" id="IPR022537">
    <property type="entry name" value="TRSP_dom"/>
</dbReference>
<evidence type="ECO:0000313" key="7">
    <source>
        <dbReference type="Proteomes" id="UP001595685"/>
    </source>
</evidence>
<sequence>MSAPAGLRPGAVPGPPAPAQGAPAGWTGAWVSAALGVAVEPVPGGPVADVRLLTGLALRRNPRRPHLLVSTVLGKHVPTDPRLVRSAARLLGLLVADQLAGEEPPTDLDGAAALLVDALDPAGEPSEALLERLDAAVASLVAGAPPVGAAVLGYAETATGLSHEVAEVLRAAHLHSTRRRVPGAAAAAGFDEEHSHATGHLLLPDADVLAGLLGEAPLVLVDDELSTGRTARNTLRALHALRPRDRYVVAALVDVRGPDDVAATEALAVELGARVDVVILARGRVRLPDDAGPRAADLVAAHDLRAHEPQPDGGPGGAGTGDVRDLGAAGWPAGVRETARHGLLPGAAAAFDDAARTVAATVSDALRTARPDGAGRVVVLGDEELMAAPARVAWHLRAALRAAGDGTAAVLTSTTTRSPVAVLPDPGYAVRGSLAFSSHDAPLAEPGPRWAYNLTTRVADDGPAAGPGRQRGTADVLVLVTDEAGDTDELRAPGGLLDRLAGAAGTVVLVRLPTDPPAATATVRQPPGTVLRGPAFGSYAAEDVGWLLEDLSHVALEAPTAHREAAVQAGTAHYAESLPVEYQPDAGYQQLFARSLATSAARVARAVAVVAELVLAERGEDVVLASLARAGTPVGILLRRWAALRHGLDLPHYALSIVRGRGVDEVALDHLRAHHDPRQVVFVDGWTGKGAIVRELRAAVEAYSVSRGLAPGEGFDPDLVVLADPGRCVTTFGTRDDFLVPSACLNSTVSGLVSRTVLNDAYLRPGGFHGAKHYAALAPQDVSTVFVDTVVACFDEVAGGVAADVAAVRAGDRTPTFEGWRAVEAVGRAHGMQDVNLVKPGVGETTRVLLRRVPWKVLVRPGAAADLEHVLYLAADRGVPVEEVPGLPYSCIGLISPQSVGTRGEG</sequence>
<dbReference type="InterPro" id="IPR011215">
    <property type="entry name" value="StiP_N"/>
</dbReference>
<keyword evidence="6" id="KW-0808">Transferase</keyword>
<dbReference type="InterPro" id="IPR041688">
    <property type="entry name" value="PRTase_2"/>
</dbReference>
<feature type="domain" description="Orotate phosphoribosyltransferase-like" evidence="5">
    <location>
        <begin position="53"/>
        <end position="283"/>
    </location>
</feature>
<accession>A0ABV7WGF7</accession>
<feature type="region of interest" description="Disordered" evidence="1">
    <location>
        <begin position="1"/>
        <end position="23"/>
    </location>
</feature>
<dbReference type="EMBL" id="JBHRWW010000004">
    <property type="protein sequence ID" value="MFC3688131.1"/>
    <property type="molecule type" value="Genomic_DNA"/>
</dbReference>
<dbReference type="Proteomes" id="UP001595685">
    <property type="component" value="Unassembled WGS sequence"/>
</dbReference>
<evidence type="ECO:0000313" key="6">
    <source>
        <dbReference type="EMBL" id="MFC3688131.1"/>
    </source>
</evidence>
<keyword evidence="6" id="KW-0328">Glycosyltransferase</keyword>
<dbReference type="Pfam" id="PF15608">
    <property type="entry name" value="PELOTA_1"/>
    <property type="match status" value="1"/>
</dbReference>
<feature type="region of interest" description="Disordered" evidence="1">
    <location>
        <begin position="306"/>
        <end position="328"/>
    </location>
</feature>
<dbReference type="SUPFAM" id="SSF53271">
    <property type="entry name" value="PRTase-like"/>
    <property type="match status" value="1"/>
</dbReference>
<dbReference type="GO" id="GO:0016757">
    <property type="term" value="F:glycosyltransferase activity"/>
    <property type="evidence" value="ECO:0007669"/>
    <property type="project" value="UniProtKB-KW"/>
</dbReference>
<evidence type="ECO:0000259" key="4">
    <source>
        <dbReference type="Pfam" id="PF15608"/>
    </source>
</evidence>
<evidence type="ECO:0000256" key="1">
    <source>
        <dbReference type="SAM" id="MobiDB-lite"/>
    </source>
</evidence>
<feature type="domain" description="TRSP" evidence="3">
    <location>
        <begin position="337"/>
        <end position="499"/>
    </location>
</feature>